<proteinExistence type="predicted"/>
<accession>A0A3A4QW58</accession>
<dbReference type="Pfam" id="PF06835">
    <property type="entry name" value="LptC"/>
    <property type="match status" value="1"/>
</dbReference>
<dbReference type="Gene3D" id="2.60.450.10">
    <property type="entry name" value="Lipopolysaccharide (LPS) transport protein A like domain"/>
    <property type="match status" value="1"/>
</dbReference>
<dbReference type="Proteomes" id="UP000266426">
    <property type="component" value="Unassembled WGS sequence"/>
</dbReference>
<dbReference type="InterPro" id="IPR010664">
    <property type="entry name" value="LipoPS_assembly_LptC-rel"/>
</dbReference>
<gene>
    <name evidence="2" type="primary">lptC</name>
    <name evidence="2" type="ORF">C4541_09040</name>
</gene>
<reference evidence="2 3" key="1">
    <citation type="journal article" date="2017" name="ISME J.">
        <title>Energy and carbon metabolisms in a deep terrestrial subsurface fluid microbial community.</title>
        <authorList>
            <person name="Momper L."/>
            <person name="Jungbluth S.P."/>
            <person name="Lee M.D."/>
            <person name="Amend J.P."/>
        </authorList>
    </citation>
    <scope>NUCLEOTIDE SEQUENCE [LARGE SCALE GENOMIC DNA]</scope>
    <source>
        <strain evidence="2">SURF_26</strain>
    </source>
</reference>
<protein>
    <submittedName>
        <fullName evidence="2">LPS export ABC transporter periplasmic protein LptC</fullName>
    </submittedName>
</protein>
<dbReference type="GO" id="GO:0015221">
    <property type="term" value="F:lipopolysaccharide transmembrane transporter activity"/>
    <property type="evidence" value="ECO:0007669"/>
    <property type="project" value="InterPro"/>
</dbReference>
<feature type="region of interest" description="Disordered" evidence="1">
    <location>
        <begin position="155"/>
        <end position="181"/>
    </location>
</feature>
<dbReference type="InterPro" id="IPR026265">
    <property type="entry name" value="LptC"/>
</dbReference>
<sequence length="181" mass="19905">MGMMRKESGNIACCIVLFLCFVLLAVDSTAQKNGQEMSMGKVEEGLSIFDHNQDGKRTWELHGVSAEFVEDGFVEIQELNVTIYPENPEDGNILISSPSAQINQATKVVRTEEPVSISSDEMDITGQGLEGNIGDKVVHLKQNVRVILKGDNANLFFSNSNPQPTEPENDDTTDNQKEQSS</sequence>
<evidence type="ECO:0000313" key="3">
    <source>
        <dbReference type="Proteomes" id="UP000266426"/>
    </source>
</evidence>
<name>A0A3A4QW58_9BACT</name>
<dbReference type="GO" id="GO:0005886">
    <property type="term" value="C:plasma membrane"/>
    <property type="evidence" value="ECO:0007669"/>
    <property type="project" value="InterPro"/>
</dbReference>
<dbReference type="AlphaFoldDB" id="A0A3A4QW58"/>
<evidence type="ECO:0000256" key="1">
    <source>
        <dbReference type="SAM" id="MobiDB-lite"/>
    </source>
</evidence>
<dbReference type="EMBL" id="QZJZ01000072">
    <property type="protein sequence ID" value="RJP58014.1"/>
    <property type="molecule type" value="Genomic_DNA"/>
</dbReference>
<evidence type="ECO:0000313" key="2">
    <source>
        <dbReference type="EMBL" id="RJP58014.1"/>
    </source>
</evidence>
<dbReference type="NCBIfam" id="TIGR04409">
    <property type="entry name" value="LptC_YrbK"/>
    <property type="match status" value="1"/>
</dbReference>
<comment type="caution">
    <text evidence="2">The sequence shown here is derived from an EMBL/GenBank/DDBJ whole genome shotgun (WGS) entry which is preliminary data.</text>
</comment>
<organism evidence="2 3">
    <name type="scientific">Candidatus Auribacter fodinae</name>
    <dbReference type="NCBI Taxonomy" id="2093366"/>
    <lineage>
        <taxon>Bacteria</taxon>
        <taxon>Pseudomonadati</taxon>
        <taxon>Candidatus Auribacterota</taxon>
        <taxon>Candidatus Auribacteria</taxon>
        <taxon>Candidatus Auribacterales</taxon>
        <taxon>Candidatus Auribacteraceae</taxon>
        <taxon>Candidatus Auribacter</taxon>
    </lineage>
</organism>